<keyword evidence="2" id="KW-0472">Membrane</keyword>
<feature type="transmembrane region" description="Helical" evidence="2">
    <location>
        <begin position="97"/>
        <end position="119"/>
    </location>
</feature>
<feature type="transmembrane region" description="Helical" evidence="2">
    <location>
        <begin position="271"/>
        <end position="290"/>
    </location>
</feature>
<dbReference type="Pfam" id="PF00892">
    <property type="entry name" value="EamA"/>
    <property type="match status" value="2"/>
</dbReference>
<dbReference type="EMBL" id="QUSM01000002">
    <property type="protein sequence ID" value="RGD75078.1"/>
    <property type="molecule type" value="Genomic_DNA"/>
</dbReference>
<organism evidence="4 5">
    <name type="scientific">Anaerofustis stercorihominis</name>
    <dbReference type="NCBI Taxonomy" id="214853"/>
    <lineage>
        <taxon>Bacteria</taxon>
        <taxon>Bacillati</taxon>
        <taxon>Bacillota</taxon>
        <taxon>Clostridia</taxon>
        <taxon>Eubacteriales</taxon>
        <taxon>Eubacteriaceae</taxon>
        <taxon>Anaerofustis</taxon>
    </lineage>
</organism>
<dbReference type="PANTHER" id="PTHR22911">
    <property type="entry name" value="ACYL-MALONYL CONDENSING ENZYME-RELATED"/>
    <property type="match status" value="1"/>
</dbReference>
<gene>
    <name evidence="4" type="ORF">DW687_01785</name>
</gene>
<dbReference type="InterPro" id="IPR037185">
    <property type="entry name" value="EmrE-like"/>
</dbReference>
<feature type="transmembrane region" description="Helical" evidence="2">
    <location>
        <begin position="217"/>
        <end position="235"/>
    </location>
</feature>
<name>A0A3E3E2C7_9FIRM</name>
<evidence type="ECO:0000256" key="2">
    <source>
        <dbReference type="SAM" id="Phobius"/>
    </source>
</evidence>
<evidence type="ECO:0000256" key="1">
    <source>
        <dbReference type="ARBA" id="ARBA00007362"/>
    </source>
</evidence>
<feature type="transmembrane region" description="Helical" evidence="2">
    <location>
        <begin position="32"/>
        <end position="52"/>
    </location>
</feature>
<evidence type="ECO:0000313" key="4">
    <source>
        <dbReference type="EMBL" id="RGD75078.1"/>
    </source>
</evidence>
<keyword evidence="2" id="KW-0812">Transmembrane</keyword>
<keyword evidence="2" id="KW-1133">Transmembrane helix</keyword>
<dbReference type="InterPro" id="IPR000620">
    <property type="entry name" value="EamA_dom"/>
</dbReference>
<feature type="transmembrane region" description="Helical" evidence="2">
    <location>
        <begin position="185"/>
        <end position="205"/>
    </location>
</feature>
<dbReference type="PANTHER" id="PTHR22911:SF76">
    <property type="entry name" value="EAMA DOMAIN-CONTAINING PROTEIN"/>
    <property type="match status" value="1"/>
</dbReference>
<reference evidence="4 5" key="1">
    <citation type="submission" date="2018-08" db="EMBL/GenBank/DDBJ databases">
        <title>A genome reference for cultivated species of the human gut microbiota.</title>
        <authorList>
            <person name="Zou Y."/>
            <person name="Xue W."/>
            <person name="Luo G."/>
        </authorList>
    </citation>
    <scope>NUCLEOTIDE SEQUENCE [LARGE SCALE GENOMIC DNA]</scope>
    <source>
        <strain evidence="4 5">AM25-6</strain>
    </source>
</reference>
<evidence type="ECO:0000259" key="3">
    <source>
        <dbReference type="Pfam" id="PF00892"/>
    </source>
</evidence>
<dbReference type="Proteomes" id="UP000261212">
    <property type="component" value="Unassembled WGS sequence"/>
</dbReference>
<feature type="transmembrane region" description="Helical" evidence="2">
    <location>
        <begin position="242"/>
        <end position="265"/>
    </location>
</feature>
<dbReference type="GO" id="GO:0016020">
    <property type="term" value="C:membrane"/>
    <property type="evidence" value="ECO:0007669"/>
    <property type="project" value="InterPro"/>
</dbReference>
<accession>A0A3E3E2C7</accession>
<feature type="transmembrane region" description="Helical" evidence="2">
    <location>
        <begin position="153"/>
        <end position="173"/>
    </location>
</feature>
<proteinExistence type="inferred from homology"/>
<dbReference type="RefSeq" id="WP_117531208.1">
    <property type="nucleotide sequence ID" value="NZ_QUSM01000002.1"/>
</dbReference>
<dbReference type="AlphaFoldDB" id="A0A3E3E2C7"/>
<feature type="domain" description="EamA" evidence="3">
    <location>
        <begin position="9"/>
        <end position="141"/>
    </location>
</feature>
<evidence type="ECO:0000313" key="5">
    <source>
        <dbReference type="Proteomes" id="UP000261212"/>
    </source>
</evidence>
<protein>
    <submittedName>
        <fullName evidence="4">DMT family transporter</fullName>
    </submittedName>
</protein>
<feature type="domain" description="EamA" evidence="3">
    <location>
        <begin position="156"/>
        <end position="289"/>
    </location>
</feature>
<comment type="caution">
    <text evidence="4">The sequence shown here is derived from an EMBL/GenBank/DDBJ whole genome shotgun (WGS) entry which is preliminary data.</text>
</comment>
<feature type="transmembrane region" description="Helical" evidence="2">
    <location>
        <begin position="7"/>
        <end position="26"/>
    </location>
</feature>
<sequence length="308" mass="34250">MDNKNKKFYIILVLSIMFANTAVIFTKNALSFGAIPIIIGFYRLGFSALIVVPFALYKEGKHFLTLTTKEKLFSMLAGIFMALHFLCYFSSLMYTNGFIATITSAVQPIVIAIASYFLFKETINNKSILGMIAAIIGILFIGIFTYLNSKGNNSFIGFIISMMTALFFCAYLLCSRGVLKRVKEYTFLAILFTTCAVILGLGAVITKTPFTGYPTEMYLNCFGLTFFCTILGHAIMNICVKYVSATVVSVVSLTGPLFCTFYDFLVFGEKVLPFQIIGGLIILSGVYLFIKSDKKDKEETIEIENLLN</sequence>
<comment type="similarity">
    <text evidence="1">Belongs to the EamA transporter family.</text>
</comment>
<feature type="transmembrane region" description="Helical" evidence="2">
    <location>
        <begin position="128"/>
        <end position="147"/>
    </location>
</feature>
<feature type="transmembrane region" description="Helical" evidence="2">
    <location>
        <begin position="72"/>
        <end position="91"/>
    </location>
</feature>
<dbReference type="SUPFAM" id="SSF103481">
    <property type="entry name" value="Multidrug resistance efflux transporter EmrE"/>
    <property type="match status" value="2"/>
</dbReference>
<dbReference type="Gene3D" id="1.10.3730.20">
    <property type="match status" value="1"/>
</dbReference>